<protein>
    <submittedName>
        <fullName evidence="1">Uncharacterized protein</fullName>
    </submittedName>
</protein>
<name>A0A927FH78_9BURK</name>
<gene>
    <name evidence="1" type="ORF">IC609_12715</name>
</gene>
<comment type="caution">
    <text evidence="1">The sequence shown here is derived from an EMBL/GenBank/DDBJ whole genome shotgun (WGS) entry which is preliminary data.</text>
</comment>
<evidence type="ECO:0000313" key="2">
    <source>
        <dbReference type="Proteomes" id="UP000647424"/>
    </source>
</evidence>
<evidence type="ECO:0000313" key="1">
    <source>
        <dbReference type="EMBL" id="MBD8051404.1"/>
    </source>
</evidence>
<proteinExistence type="predicted"/>
<organism evidence="1 2">
    <name type="scientific">Limnohabitans radicicola</name>
    <dbReference type="NCBI Taxonomy" id="2771427"/>
    <lineage>
        <taxon>Bacteria</taxon>
        <taxon>Pseudomonadati</taxon>
        <taxon>Pseudomonadota</taxon>
        <taxon>Betaproteobacteria</taxon>
        <taxon>Burkholderiales</taxon>
        <taxon>Comamonadaceae</taxon>
        <taxon>Limnohabitans</taxon>
    </lineage>
</organism>
<dbReference type="AlphaFoldDB" id="A0A927FH78"/>
<dbReference type="EMBL" id="JACYFT010000003">
    <property type="protein sequence ID" value="MBD8051404.1"/>
    <property type="molecule type" value="Genomic_DNA"/>
</dbReference>
<sequence length="97" mass="10933">MKQKTPVAGTDDIKVITEHYRRAAEELLYAYQRNKEATRHHESGAFKAASHHAKLSKNHSFIAHEHLKEAVGKSERLKEIDVFYGAGNVPGSGRKDH</sequence>
<dbReference type="Proteomes" id="UP000647424">
    <property type="component" value="Unassembled WGS sequence"/>
</dbReference>
<accession>A0A927FH78</accession>
<keyword evidence="2" id="KW-1185">Reference proteome</keyword>
<dbReference type="RefSeq" id="WP_191819904.1">
    <property type="nucleotide sequence ID" value="NZ_JACYFT010000003.1"/>
</dbReference>
<reference evidence="1" key="1">
    <citation type="submission" date="2020-09" db="EMBL/GenBank/DDBJ databases">
        <title>Genome seq and assembly of Limnohabitants sp.</title>
        <authorList>
            <person name="Chhetri G."/>
        </authorList>
    </citation>
    <scope>NUCLEOTIDE SEQUENCE</scope>
    <source>
        <strain evidence="1">JUR4</strain>
    </source>
</reference>